<dbReference type="GO" id="GO:0034272">
    <property type="term" value="C:phosphatidylinositol 3-kinase complex, class III, type II"/>
    <property type="evidence" value="ECO:0007669"/>
    <property type="project" value="TreeGrafter"/>
</dbReference>
<evidence type="ECO:0000259" key="4">
    <source>
        <dbReference type="Pfam" id="PF17675"/>
    </source>
</evidence>
<dbReference type="EMBL" id="JABXBU010000015">
    <property type="protein sequence ID" value="KAF8786767.1"/>
    <property type="molecule type" value="Genomic_DNA"/>
</dbReference>
<reference evidence="5" key="1">
    <citation type="journal article" date="2020" name="bioRxiv">
        <title>Chromosome-level reference genome of the European wasp spider Argiope bruennichi: a resource for studies on range expansion and evolutionary adaptation.</title>
        <authorList>
            <person name="Sheffer M.M."/>
            <person name="Hoppe A."/>
            <person name="Krehenwinkel H."/>
            <person name="Uhl G."/>
            <person name="Kuss A.W."/>
            <person name="Jensen L."/>
            <person name="Jensen C."/>
            <person name="Gillespie R.G."/>
            <person name="Hoff K.J."/>
            <person name="Prost S."/>
        </authorList>
    </citation>
    <scope>NUCLEOTIDE SEQUENCE</scope>
</reference>
<keyword evidence="6" id="KW-1185">Reference proteome</keyword>
<dbReference type="GO" id="GO:0000423">
    <property type="term" value="P:mitophagy"/>
    <property type="evidence" value="ECO:0007669"/>
    <property type="project" value="TreeGrafter"/>
</dbReference>
<feature type="domain" description="Atg6/beclin coiled-coil" evidence="4">
    <location>
        <begin position="118"/>
        <end position="240"/>
    </location>
</feature>
<dbReference type="GO" id="GO:0030674">
    <property type="term" value="F:protein-macromolecule adaptor activity"/>
    <property type="evidence" value="ECO:0007669"/>
    <property type="project" value="TreeGrafter"/>
</dbReference>
<keyword evidence="2" id="KW-0175">Coiled coil</keyword>
<dbReference type="GO" id="GO:0006995">
    <property type="term" value="P:cellular response to nitrogen starvation"/>
    <property type="evidence" value="ECO:0007669"/>
    <property type="project" value="TreeGrafter"/>
</dbReference>
<evidence type="ECO:0000313" key="6">
    <source>
        <dbReference type="Proteomes" id="UP000807504"/>
    </source>
</evidence>
<evidence type="ECO:0000313" key="5">
    <source>
        <dbReference type="EMBL" id="KAF8786767.1"/>
    </source>
</evidence>
<dbReference type="Gene3D" id="1.10.418.40">
    <property type="entry name" value="Autophagy protein 6/Beclin 1"/>
    <property type="match status" value="1"/>
</dbReference>
<dbReference type="GO" id="GO:0045324">
    <property type="term" value="P:late endosome to vacuole transport"/>
    <property type="evidence" value="ECO:0007669"/>
    <property type="project" value="TreeGrafter"/>
</dbReference>
<organism evidence="5 6">
    <name type="scientific">Argiope bruennichi</name>
    <name type="common">Wasp spider</name>
    <name type="synonym">Aranea bruennichi</name>
    <dbReference type="NCBI Taxonomy" id="94029"/>
    <lineage>
        <taxon>Eukaryota</taxon>
        <taxon>Metazoa</taxon>
        <taxon>Ecdysozoa</taxon>
        <taxon>Arthropoda</taxon>
        <taxon>Chelicerata</taxon>
        <taxon>Arachnida</taxon>
        <taxon>Araneae</taxon>
        <taxon>Araneomorphae</taxon>
        <taxon>Entelegynae</taxon>
        <taxon>Araneoidea</taxon>
        <taxon>Araneidae</taxon>
        <taxon>Argiope</taxon>
    </lineage>
</organism>
<evidence type="ECO:0000256" key="1">
    <source>
        <dbReference type="ARBA" id="ARBA00005965"/>
    </source>
</evidence>
<comment type="similarity">
    <text evidence="1">Belongs to the beclin family.</text>
</comment>
<dbReference type="GO" id="GO:0000407">
    <property type="term" value="C:phagophore assembly site"/>
    <property type="evidence" value="ECO:0007669"/>
    <property type="project" value="TreeGrafter"/>
</dbReference>
<sequence length="410" mass="47834">MATNSVISEFEEYLSKDQILTVNHVCQRCSVPLGIPKDLNKQSVHSCQNAEEIDDIVFIDNFEMLTGNLMNGINYGHIDDYMARRDIIRPLLTRNNDIGRLNIELLDLMSSSPQVDHPICADCTDNILDHMDQELKDEEDEIEEYRKLLHRLEMEQQEEDVDGLRAELSKYEELSTSLEEELARLEFEKNGIKEQVKDLEKNCDILEMEANEMCIKENIFERHYNLYQDDILHLEKQITYVKYRFDKLDKIDALRFSFQILCDGNIGIINGHRLGRLPEIPVEWSEISAAWGQTVLLLHSLSKLVKFTIENLELIPMSNRSFVKLTQDNRTKLLPLFYSEDENDQTKQLEFDQAMAQFLTFLQKFKETIEESESFRLPYTIQRGKILDGRAETAYSIKSFLNTDENGQPL</sequence>
<feature type="domain" description="Atg6 BARA" evidence="3">
    <location>
        <begin position="248"/>
        <end position="405"/>
    </location>
</feature>
<name>A0A8T0F6I6_ARGBR</name>
<dbReference type="Proteomes" id="UP000807504">
    <property type="component" value="Unassembled WGS sequence"/>
</dbReference>
<dbReference type="InterPro" id="IPR041691">
    <property type="entry name" value="Atg6/beclin_CC"/>
</dbReference>
<accession>A0A8T0F6I6</accession>
<dbReference type="GO" id="GO:0000045">
    <property type="term" value="P:autophagosome assembly"/>
    <property type="evidence" value="ECO:0007669"/>
    <property type="project" value="TreeGrafter"/>
</dbReference>
<evidence type="ECO:0000256" key="2">
    <source>
        <dbReference type="SAM" id="Coils"/>
    </source>
</evidence>
<dbReference type="Pfam" id="PF04111">
    <property type="entry name" value="APG6"/>
    <property type="match status" value="1"/>
</dbReference>
<dbReference type="GO" id="GO:0034271">
    <property type="term" value="C:phosphatidylinositol 3-kinase complex, class III, type I"/>
    <property type="evidence" value="ECO:0007669"/>
    <property type="project" value="TreeGrafter"/>
</dbReference>
<dbReference type="AlphaFoldDB" id="A0A8T0F6I6"/>
<gene>
    <name evidence="5" type="ORF">HNY73_008440</name>
</gene>
<dbReference type="PANTHER" id="PTHR12768:SF4">
    <property type="entry name" value="BECLIN-1"/>
    <property type="match status" value="1"/>
</dbReference>
<dbReference type="InterPro" id="IPR038274">
    <property type="entry name" value="Atg6/Beclin_C_sf"/>
</dbReference>
<dbReference type="InterPro" id="IPR040455">
    <property type="entry name" value="Atg6_BARA"/>
</dbReference>
<dbReference type="PANTHER" id="PTHR12768">
    <property type="entry name" value="BECLIN 1"/>
    <property type="match status" value="1"/>
</dbReference>
<comment type="caution">
    <text evidence="5">The sequence shown here is derived from an EMBL/GenBank/DDBJ whole genome shotgun (WGS) entry which is preliminary data.</text>
</comment>
<reference evidence="5" key="2">
    <citation type="submission" date="2020-06" db="EMBL/GenBank/DDBJ databases">
        <authorList>
            <person name="Sheffer M."/>
        </authorList>
    </citation>
    <scope>NUCLEOTIDE SEQUENCE</scope>
</reference>
<feature type="coiled-coil region" evidence="2">
    <location>
        <begin position="128"/>
        <end position="216"/>
    </location>
</feature>
<proteinExistence type="inferred from homology"/>
<evidence type="ECO:0000259" key="3">
    <source>
        <dbReference type="Pfam" id="PF04111"/>
    </source>
</evidence>
<protein>
    <submittedName>
        <fullName evidence="5">Beclin-1-like protein like</fullName>
    </submittedName>
</protein>
<dbReference type="GO" id="GO:0043548">
    <property type="term" value="F:phosphatidylinositol 3-kinase binding"/>
    <property type="evidence" value="ECO:0007669"/>
    <property type="project" value="TreeGrafter"/>
</dbReference>
<dbReference type="Pfam" id="PF17675">
    <property type="entry name" value="APG6_N"/>
    <property type="match status" value="1"/>
</dbReference>
<dbReference type="InterPro" id="IPR007243">
    <property type="entry name" value="Atg6/Beclin"/>
</dbReference>